<keyword evidence="3" id="KW-1185">Reference proteome</keyword>
<dbReference type="RefSeq" id="WP_091939506.1">
    <property type="nucleotide sequence ID" value="NZ_FOEE01000001.1"/>
</dbReference>
<dbReference type="Pfam" id="PF07883">
    <property type="entry name" value="Cupin_2"/>
    <property type="match status" value="1"/>
</dbReference>
<protein>
    <submittedName>
        <fullName evidence="2">Cupin domain-containing protein</fullName>
    </submittedName>
</protein>
<dbReference type="OrthoDB" id="9791637at2"/>
<evidence type="ECO:0000313" key="2">
    <source>
        <dbReference type="EMBL" id="SEO45263.1"/>
    </source>
</evidence>
<feature type="domain" description="Cupin type-2" evidence="1">
    <location>
        <begin position="41"/>
        <end position="104"/>
    </location>
</feature>
<reference evidence="3" key="1">
    <citation type="submission" date="2016-10" db="EMBL/GenBank/DDBJ databases">
        <authorList>
            <person name="Varghese N."/>
            <person name="Submissions S."/>
        </authorList>
    </citation>
    <scope>NUCLEOTIDE SEQUENCE [LARGE SCALE GENOMIC DNA]</scope>
    <source>
        <strain evidence="3">DSM 45413</strain>
    </source>
</reference>
<name>A0A1H8PUN5_9ACTN</name>
<dbReference type="InterPro" id="IPR014710">
    <property type="entry name" value="RmlC-like_jellyroll"/>
</dbReference>
<dbReference type="Gene3D" id="2.60.120.10">
    <property type="entry name" value="Jelly Rolls"/>
    <property type="match status" value="1"/>
</dbReference>
<evidence type="ECO:0000313" key="3">
    <source>
        <dbReference type="Proteomes" id="UP000198960"/>
    </source>
</evidence>
<dbReference type="PANTHER" id="PTHR36440">
    <property type="entry name" value="PUTATIVE (AFU_ORTHOLOGUE AFUA_8G07350)-RELATED"/>
    <property type="match status" value="1"/>
</dbReference>
<proteinExistence type="predicted"/>
<dbReference type="STRING" id="673521.SAMN05660991_00373"/>
<dbReference type="PANTHER" id="PTHR36440:SF1">
    <property type="entry name" value="PUTATIVE (AFU_ORTHOLOGUE AFUA_8G07350)-RELATED"/>
    <property type="match status" value="1"/>
</dbReference>
<dbReference type="AlphaFoldDB" id="A0A1H8PUN5"/>
<dbReference type="Proteomes" id="UP000198960">
    <property type="component" value="Unassembled WGS sequence"/>
</dbReference>
<dbReference type="SUPFAM" id="SSF51182">
    <property type="entry name" value="RmlC-like cupins"/>
    <property type="match status" value="1"/>
</dbReference>
<evidence type="ECO:0000259" key="1">
    <source>
        <dbReference type="Pfam" id="PF07883"/>
    </source>
</evidence>
<dbReference type="InterPro" id="IPR013096">
    <property type="entry name" value="Cupin_2"/>
</dbReference>
<sequence length="149" mass="15734">MIVLESAQGARTTALGSTYTTKAGAEVTGGAYWLVEEEFWGAVTPLHRHIAAEEAFYVLSGRVAAWLDGAETEAGPGAFLLVPRGTPHALRRLGDEPARMLTVVSPAGMEGFFAAVEREGEEALRADPDRLVALAATFGTEVLGDHPAL</sequence>
<dbReference type="InterPro" id="IPR011051">
    <property type="entry name" value="RmlC_Cupin_sf"/>
</dbReference>
<accession>A0A1H8PUN5</accession>
<gene>
    <name evidence="2" type="ORF">SAMN05660991_00373</name>
</gene>
<dbReference type="InterPro" id="IPR053146">
    <property type="entry name" value="QDO-like"/>
</dbReference>
<organism evidence="2 3">
    <name type="scientific">Trujillonella endophytica</name>
    <dbReference type="NCBI Taxonomy" id="673521"/>
    <lineage>
        <taxon>Bacteria</taxon>
        <taxon>Bacillati</taxon>
        <taxon>Actinomycetota</taxon>
        <taxon>Actinomycetes</taxon>
        <taxon>Geodermatophilales</taxon>
        <taxon>Geodermatophilaceae</taxon>
        <taxon>Trujillonella</taxon>
    </lineage>
</organism>
<dbReference type="EMBL" id="FOEE01000001">
    <property type="protein sequence ID" value="SEO45263.1"/>
    <property type="molecule type" value="Genomic_DNA"/>
</dbReference>